<dbReference type="EMBL" id="QXIS01000033">
    <property type="protein sequence ID" value="RIE05728.1"/>
    <property type="molecule type" value="Genomic_DNA"/>
</dbReference>
<organism evidence="1 2">
    <name type="scientific">Candidatus Cryosericum terrychapinii</name>
    <dbReference type="NCBI Taxonomy" id="2290919"/>
    <lineage>
        <taxon>Bacteria</taxon>
        <taxon>Pseudomonadati</taxon>
        <taxon>Caldisericota/Cryosericota group</taxon>
        <taxon>Candidatus Cryosericota</taxon>
        <taxon>Candidatus Cryosericia</taxon>
        <taxon>Candidatus Cryosericales</taxon>
        <taxon>Candidatus Cryosericaceae</taxon>
        <taxon>Candidatus Cryosericum</taxon>
    </lineage>
</organism>
<dbReference type="AlphaFoldDB" id="A0A398CYY1"/>
<name>A0A398CYY1_9BACT</name>
<dbReference type="RefSeq" id="WP_119089472.1">
    <property type="nucleotide sequence ID" value="NZ_QXIS01000033.1"/>
</dbReference>
<accession>A0A398CYY1</accession>
<proteinExistence type="predicted"/>
<sequence>MDSSAKRNAASDDLGELFERTVGDPAEMGFIKAIDRKSLTFNYADVVTDEPRVAKITPADVIDYYWNYRGSHGFEASVRYLGSKMLGDWRPIDELASMCLEWFKVSCRSEMEHAAAKHGMTLIS</sequence>
<dbReference type="Proteomes" id="UP000266328">
    <property type="component" value="Unassembled WGS sequence"/>
</dbReference>
<reference evidence="1 2" key="1">
    <citation type="submission" date="2018-09" db="EMBL/GenBank/DDBJ databases">
        <title>Discovery and Ecogenomic Context for Candidatus Cryosericales, a Global Caldiserica Order Active in Thawing Permafrost.</title>
        <authorList>
            <person name="Martinez M.A."/>
            <person name="Woodcroft B.J."/>
            <person name="Ignacio Espinoza J.C."/>
            <person name="Zayed A."/>
            <person name="Singleton C.M."/>
            <person name="Boyd J."/>
            <person name="Li Y.-F."/>
            <person name="Purvine S."/>
            <person name="Maughan H."/>
            <person name="Hodgkins S.B."/>
            <person name="Anderson D."/>
            <person name="Sederholm M."/>
            <person name="Temperton B."/>
            <person name="Saleska S.R."/>
            <person name="Tyson G.W."/>
            <person name="Rich V.I."/>
        </authorList>
    </citation>
    <scope>NUCLEOTIDE SEQUENCE [LARGE SCALE GENOMIC DNA]</scope>
    <source>
        <strain evidence="1 2">SMC7</strain>
    </source>
</reference>
<evidence type="ECO:0000313" key="2">
    <source>
        <dbReference type="Proteomes" id="UP000266328"/>
    </source>
</evidence>
<gene>
    <name evidence="1" type="ORF">SMC7_06125</name>
</gene>
<dbReference type="OrthoDB" id="9968787at2"/>
<protein>
    <submittedName>
        <fullName evidence="1">Uncharacterized protein</fullName>
    </submittedName>
</protein>
<evidence type="ECO:0000313" key="1">
    <source>
        <dbReference type="EMBL" id="RIE05728.1"/>
    </source>
</evidence>
<comment type="caution">
    <text evidence="1">The sequence shown here is derived from an EMBL/GenBank/DDBJ whole genome shotgun (WGS) entry which is preliminary data.</text>
</comment>
<keyword evidence="2" id="KW-1185">Reference proteome</keyword>